<feature type="compositionally biased region" description="Polar residues" evidence="1">
    <location>
        <begin position="237"/>
        <end position="257"/>
    </location>
</feature>
<evidence type="ECO:0000259" key="2">
    <source>
        <dbReference type="PROSITE" id="PS00028"/>
    </source>
</evidence>
<feature type="compositionally biased region" description="Basic and acidic residues" evidence="1">
    <location>
        <begin position="261"/>
        <end position="272"/>
    </location>
</feature>
<feature type="domain" description="C2H2-type" evidence="2">
    <location>
        <begin position="21"/>
        <end position="44"/>
    </location>
</feature>
<sequence length="452" mass="48370">MPAFQAPPTGMPSRGSASHSCYWDWCRLTFPSSGQLTHHVIHDHVRKAKPMKKRDIIWMKKTDKSLSGSLDTTRSVVPRRPTNAQIGELNSTSLRPHSDQSHSTSLPYPSSSHPHNTGPPSPPTTHNSSSPPLMNHPSSPPSLNAHALTSKRPASVSASTPGHASFAQLSSPIGTPAIPSLPQSPALDFLVGRAIEQSRVPQVGLSEKLRSQKLIDSSNSLAGPSLLRPGSSRSPHTPLSRSSTSSQDVVERQLTQDSDMEVDRAEIMKEVDTADTSGPRPSSSGIDAQEDSEMDGSDLEWPGREDEGSISKPQPLASSQGIYGTPIPSHNQSPPIYPSSGGAIHAVSDTGSCSPPSIDFRSRFLLLNSSDKGSAFRSGALKITPNDSSTHVMQPTAENKTSMSHANTTSEENHLAKHSHVSSYPPECSEDVSSYPMVLLTQAPYQSQSQSQ</sequence>
<feature type="compositionally biased region" description="Low complexity" evidence="1">
    <location>
        <begin position="101"/>
        <end position="116"/>
    </location>
</feature>
<feature type="region of interest" description="Disordered" evidence="1">
    <location>
        <begin position="216"/>
        <end position="353"/>
    </location>
</feature>
<dbReference type="GeneID" id="18814566"/>
<dbReference type="InterPro" id="IPR013087">
    <property type="entry name" value="Znf_C2H2_type"/>
</dbReference>
<dbReference type="Proteomes" id="UP000008064">
    <property type="component" value="Unassembled WGS sequence"/>
</dbReference>
<feature type="compositionally biased region" description="Polar residues" evidence="1">
    <location>
        <begin position="82"/>
        <end position="95"/>
    </location>
</feature>
<feature type="compositionally biased region" description="Low complexity" evidence="1">
    <location>
        <begin position="223"/>
        <end position="235"/>
    </location>
</feature>
<feature type="compositionally biased region" description="Polar residues" evidence="1">
    <location>
        <begin position="385"/>
        <end position="410"/>
    </location>
</feature>
<dbReference type="AlphaFoldDB" id="F8NMD4"/>
<feature type="compositionally biased region" description="Polar residues" evidence="1">
    <location>
        <begin position="274"/>
        <end position="286"/>
    </location>
</feature>
<dbReference type="HOGENOM" id="CLU_605756_0_0_1"/>
<protein>
    <recommendedName>
        <fullName evidence="2">C2H2-type domain-containing protein</fullName>
    </recommendedName>
</protein>
<name>F8NMD4_SERL9</name>
<accession>F8NMD4</accession>
<dbReference type="OrthoDB" id="2690228at2759"/>
<proteinExistence type="predicted"/>
<feature type="region of interest" description="Disordered" evidence="1">
    <location>
        <begin position="66"/>
        <end position="170"/>
    </location>
</feature>
<evidence type="ECO:0000313" key="3">
    <source>
        <dbReference type="EMBL" id="EGO27868.1"/>
    </source>
</evidence>
<evidence type="ECO:0000256" key="1">
    <source>
        <dbReference type="SAM" id="MobiDB-lite"/>
    </source>
</evidence>
<dbReference type="PROSITE" id="PS00028">
    <property type="entry name" value="ZINC_FINGER_C2H2_1"/>
    <property type="match status" value="1"/>
</dbReference>
<feature type="compositionally biased region" description="Acidic residues" evidence="1">
    <location>
        <begin position="288"/>
        <end position="298"/>
    </location>
</feature>
<feature type="compositionally biased region" description="Polar residues" evidence="1">
    <location>
        <begin position="316"/>
        <end position="334"/>
    </location>
</feature>
<dbReference type="EMBL" id="GL945431">
    <property type="protein sequence ID" value="EGO27868.1"/>
    <property type="molecule type" value="Genomic_DNA"/>
</dbReference>
<feature type="region of interest" description="Disordered" evidence="1">
    <location>
        <begin position="378"/>
        <end position="431"/>
    </location>
</feature>
<feature type="compositionally biased region" description="Polar residues" evidence="1">
    <location>
        <begin position="66"/>
        <end position="75"/>
    </location>
</feature>
<feature type="compositionally biased region" description="Polar residues" evidence="1">
    <location>
        <begin position="156"/>
        <end position="170"/>
    </location>
</feature>
<gene>
    <name evidence="3" type="ORF">SERLADRAFT_435634</name>
</gene>
<dbReference type="KEGG" id="sla:SERLADRAFT_435634"/>
<reference evidence="3" key="1">
    <citation type="submission" date="2011-04" db="EMBL/GenBank/DDBJ databases">
        <title>Evolution of plant cell wall degrading machinery underlies the functional diversity of forest fungi.</title>
        <authorList>
            <consortium name="US DOE Joint Genome Institute (JGI-PGF)"/>
            <person name="Eastwood D.C."/>
            <person name="Floudas D."/>
            <person name="Binder M."/>
            <person name="Majcherczyk A."/>
            <person name="Schneider P."/>
            <person name="Aerts A."/>
            <person name="Asiegbu F.O."/>
            <person name="Baker S.E."/>
            <person name="Barry K."/>
            <person name="Bendiksby M."/>
            <person name="Blumentritt M."/>
            <person name="Coutinho P.M."/>
            <person name="Cullen D."/>
            <person name="Cullen D."/>
            <person name="Gathman A."/>
            <person name="Goodell B."/>
            <person name="Henrissat B."/>
            <person name="Ihrmark K."/>
            <person name="Kauserud H."/>
            <person name="Kohler A."/>
            <person name="LaButti K."/>
            <person name="Lapidus A."/>
            <person name="Lavin J.L."/>
            <person name="Lee Y.-H."/>
            <person name="Lindquist E."/>
            <person name="Lilly W."/>
            <person name="Lucas S."/>
            <person name="Morin E."/>
            <person name="Murat C."/>
            <person name="Oguiza J.A."/>
            <person name="Park J."/>
            <person name="Pisabarro A.G."/>
            <person name="Riley R."/>
            <person name="Rosling A."/>
            <person name="Salamov A."/>
            <person name="Schmidt O."/>
            <person name="Schmutz J."/>
            <person name="Skrede I."/>
            <person name="Stenlid J."/>
            <person name="Wiebenga A."/>
            <person name="Xie X."/>
            <person name="Kues U."/>
            <person name="Hibbett D.S."/>
            <person name="Hoffmeister D."/>
            <person name="Hogberg N."/>
            <person name="Martin F."/>
            <person name="Grigoriev I.V."/>
            <person name="Watkinson S.C."/>
        </authorList>
    </citation>
    <scope>NUCLEOTIDE SEQUENCE</scope>
    <source>
        <strain evidence="3">S7.9</strain>
    </source>
</reference>
<dbReference type="RefSeq" id="XP_007315959.1">
    <property type="nucleotide sequence ID" value="XM_007315897.1"/>
</dbReference>
<organism>
    <name type="scientific">Serpula lacrymans var. lacrymans (strain S7.9)</name>
    <name type="common">Dry rot fungus</name>
    <dbReference type="NCBI Taxonomy" id="578457"/>
    <lineage>
        <taxon>Eukaryota</taxon>
        <taxon>Fungi</taxon>
        <taxon>Dikarya</taxon>
        <taxon>Basidiomycota</taxon>
        <taxon>Agaricomycotina</taxon>
        <taxon>Agaricomycetes</taxon>
        <taxon>Agaricomycetidae</taxon>
        <taxon>Boletales</taxon>
        <taxon>Coniophorineae</taxon>
        <taxon>Serpulaceae</taxon>
        <taxon>Serpula</taxon>
    </lineage>
</organism>